<protein>
    <submittedName>
        <fullName evidence="11">Polar amino acid ABC transporter, inner membrane subunit</fullName>
    </submittedName>
</protein>
<keyword evidence="6" id="KW-0029">Amino-acid transport</keyword>
<evidence type="ECO:0000256" key="6">
    <source>
        <dbReference type="ARBA" id="ARBA00022970"/>
    </source>
</evidence>
<feature type="domain" description="ABC transmembrane type-1" evidence="10">
    <location>
        <begin position="20"/>
        <end position="207"/>
    </location>
</feature>
<sequence>MKWDQFIIIWQNAPDFIAATGMTLSVTVISFLLALVIGAGTGVARTGRNIFNPIFQVYVEIFRGTPLLIQLFFIYYGLPEAGIAMPAFTAAVTGLGLNGGAYISEIIRAAVLAIDPGQQEAALALGLTRLQTLRYVIFPQAVRIAVPPLMNTFSSMLKESSLVSVLAICEISRLGQLIYTRTFRAFEVYLVVGAIYFCLTFLVSRISRRLERRLRLGWFV</sequence>
<dbReference type="GO" id="GO:0022857">
    <property type="term" value="F:transmembrane transporter activity"/>
    <property type="evidence" value="ECO:0007669"/>
    <property type="project" value="InterPro"/>
</dbReference>
<dbReference type="FunFam" id="1.10.3720.10:FF:000033">
    <property type="entry name" value="Polar amino acid ABC transporter permease"/>
    <property type="match status" value="1"/>
</dbReference>
<dbReference type="InterPro" id="IPR035906">
    <property type="entry name" value="MetI-like_sf"/>
</dbReference>
<proteinExistence type="inferred from homology"/>
<dbReference type="RefSeq" id="WP_013119749.1">
    <property type="nucleotide sequence ID" value="NC_014152.1"/>
</dbReference>
<evidence type="ECO:0000313" key="12">
    <source>
        <dbReference type="Proteomes" id="UP000002377"/>
    </source>
</evidence>
<keyword evidence="12" id="KW-1185">Reference proteome</keyword>
<keyword evidence="4" id="KW-1003">Cell membrane</keyword>
<dbReference type="Pfam" id="PF00528">
    <property type="entry name" value="BPD_transp_1"/>
    <property type="match status" value="1"/>
</dbReference>
<evidence type="ECO:0000256" key="7">
    <source>
        <dbReference type="ARBA" id="ARBA00022989"/>
    </source>
</evidence>
<evidence type="ECO:0000313" key="11">
    <source>
        <dbReference type="EMBL" id="ADG81729.1"/>
    </source>
</evidence>
<dbReference type="HOGENOM" id="CLU_019602_1_1_9"/>
<dbReference type="PANTHER" id="PTHR30614:SF20">
    <property type="entry name" value="GLUTAMINE TRANSPORT SYSTEM PERMEASE PROTEIN GLNP"/>
    <property type="match status" value="1"/>
</dbReference>
<evidence type="ECO:0000256" key="5">
    <source>
        <dbReference type="ARBA" id="ARBA00022692"/>
    </source>
</evidence>
<dbReference type="CDD" id="cd06261">
    <property type="entry name" value="TM_PBP2"/>
    <property type="match status" value="1"/>
</dbReference>
<dbReference type="STRING" id="635013.TherJR_0862"/>
<dbReference type="AlphaFoldDB" id="D5XD81"/>
<name>D5XD81_THEPJ</name>
<comment type="similarity">
    <text evidence="2">Belongs to the binding-protein-dependent transport system permease family. HisMQ subfamily.</text>
</comment>
<dbReference type="GO" id="GO:0006865">
    <property type="term" value="P:amino acid transport"/>
    <property type="evidence" value="ECO:0007669"/>
    <property type="project" value="UniProtKB-KW"/>
</dbReference>
<evidence type="ECO:0000256" key="2">
    <source>
        <dbReference type="ARBA" id="ARBA00010072"/>
    </source>
</evidence>
<dbReference type="InterPro" id="IPR010065">
    <property type="entry name" value="AA_ABC_transptr_permease_3TM"/>
</dbReference>
<comment type="subcellular location">
    <subcellularLocation>
        <location evidence="1 9">Cell membrane</location>
        <topology evidence="1 9">Multi-pass membrane protein</topology>
    </subcellularLocation>
</comment>
<dbReference type="SUPFAM" id="SSF161098">
    <property type="entry name" value="MetI-like"/>
    <property type="match status" value="1"/>
</dbReference>
<dbReference type="EMBL" id="CP002028">
    <property type="protein sequence ID" value="ADG81729.1"/>
    <property type="molecule type" value="Genomic_DNA"/>
</dbReference>
<feature type="transmembrane region" description="Helical" evidence="9">
    <location>
        <begin position="185"/>
        <end position="206"/>
    </location>
</feature>
<accession>D5XD81</accession>
<dbReference type="PROSITE" id="PS50928">
    <property type="entry name" value="ABC_TM1"/>
    <property type="match status" value="1"/>
</dbReference>
<organism evidence="11 12">
    <name type="scientific">Thermincola potens (strain JR)</name>
    <dbReference type="NCBI Taxonomy" id="635013"/>
    <lineage>
        <taxon>Bacteria</taxon>
        <taxon>Bacillati</taxon>
        <taxon>Bacillota</taxon>
        <taxon>Clostridia</taxon>
        <taxon>Eubacteriales</taxon>
        <taxon>Thermincolaceae</taxon>
        <taxon>Thermincola</taxon>
    </lineage>
</organism>
<evidence type="ECO:0000256" key="4">
    <source>
        <dbReference type="ARBA" id="ARBA00022475"/>
    </source>
</evidence>
<keyword evidence="5 9" id="KW-0812">Transmembrane</keyword>
<evidence type="ECO:0000259" key="10">
    <source>
        <dbReference type="PROSITE" id="PS50928"/>
    </source>
</evidence>
<dbReference type="KEGG" id="tjr:TherJR_0862"/>
<evidence type="ECO:0000256" key="9">
    <source>
        <dbReference type="RuleBase" id="RU363032"/>
    </source>
</evidence>
<dbReference type="Gene3D" id="1.10.3720.10">
    <property type="entry name" value="MetI-like"/>
    <property type="match status" value="1"/>
</dbReference>
<evidence type="ECO:0000256" key="3">
    <source>
        <dbReference type="ARBA" id="ARBA00022448"/>
    </source>
</evidence>
<dbReference type="InterPro" id="IPR000515">
    <property type="entry name" value="MetI-like"/>
</dbReference>
<keyword evidence="8 9" id="KW-0472">Membrane</keyword>
<dbReference type="NCBIfam" id="TIGR01726">
    <property type="entry name" value="HEQRo_perm_3TM"/>
    <property type="match status" value="1"/>
</dbReference>
<gene>
    <name evidence="11" type="ordered locus">TherJR_0862</name>
</gene>
<keyword evidence="3 9" id="KW-0813">Transport</keyword>
<dbReference type="Proteomes" id="UP000002377">
    <property type="component" value="Chromosome"/>
</dbReference>
<evidence type="ECO:0000256" key="1">
    <source>
        <dbReference type="ARBA" id="ARBA00004651"/>
    </source>
</evidence>
<feature type="transmembrane region" description="Helical" evidence="9">
    <location>
        <begin position="16"/>
        <end position="37"/>
    </location>
</feature>
<feature type="transmembrane region" description="Helical" evidence="9">
    <location>
        <begin position="57"/>
        <end position="77"/>
    </location>
</feature>
<dbReference type="GO" id="GO:0043190">
    <property type="term" value="C:ATP-binding cassette (ABC) transporter complex"/>
    <property type="evidence" value="ECO:0007669"/>
    <property type="project" value="InterPro"/>
</dbReference>
<keyword evidence="7 9" id="KW-1133">Transmembrane helix</keyword>
<dbReference type="InterPro" id="IPR043429">
    <property type="entry name" value="ArtM/GltK/GlnP/TcyL/YhdX-like"/>
</dbReference>
<reference evidence="11 12" key="1">
    <citation type="submission" date="2010-05" db="EMBL/GenBank/DDBJ databases">
        <title>Complete sequence of Thermincola sp. JR.</title>
        <authorList>
            <consortium name="US DOE Joint Genome Institute"/>
            <person name="Lucas S."/>
            <person name="Copeland A."/>
            <person name="Lapidus A."/>
            <person name="Cheng J.-F."/>
            <person name="Bruce D."/>
            <person name="Goodwin L."/>
            <person name="Pitluck S."/>
            <person name="Chertkov O."/>
            <person name="Detter J.C."/>
            <person name="Han C."/>
            <person name="Tapia R."/>
            <person name="Land M."/>
            <person name="Hauser L."/>
            <person name="Kyrpides N."/>
            <person name="Mikhailova N."/>
            <person name="Hazen T.C."/>
            <person name="Woyke T."/>
        </authorList>
    </citation>
    <scope>NUCLEOTIDE SEQUENCE [LARGE SCALE GENOMIC DNA]</scope>
    <source>
        <strain evidence="11 12">JR</strain>
    </source>
</reference>
<dbReference type="PANTHER" id="PTHR30614">
    <property type="entry name" value="MEMBRANE COMPONENT OF AMINO ACID ABC TRANSPORTER"/>
    <property type="match status" value="1"/>
</dbReference>
<feature type="transmembrane region" description="Helical" evidence="9">
    <location>
        <begin position="83"/>
        <end position="103"/>
    </location>
</feature>
<dbReference type="eggNOG" id="COG0765">
    <property type="taxonomic scope" value="Bacteria"/>
</dbReference>
<evidence type="ECO:0000256" key="8">
    <source>
        <dbReference type="ARBA" id="ARBA00023136"/>
    </source>
</evidence>